<comment type="catalytic activity">
    <reaction evidence="19">
        <text>(6R)-5,10-methylenetetrahydrofolyl-(gamma-L-Glu)(n) + L-glutamate + ATP = (6R)-5,10-methylenetetrahydrofolyl-(gamma-L-Glu)(n+1) + ADP + phosphate + H(+)</text>
        <dbReference type="Rhea" id="RHEA:51912"/>
        <dbReference type="Rhea" id="RHEA-COMP:13257"/>
        <dbReference type="Rhea" id="RHEA-COMP:13258"/>
        <dbReference type="ChEBI" id="CHEBI:15378"/>
        <dbReference type="ChEBI" id="CHEBI:29985"/>
        <dbReference type="ChEBI" id="CHEBI:30616"/>
        <dbReference type="ChEBI" id="CHEBI:43474"/>
        <dbReference type="ChEBI" id="CHEBI:136572"/>
        <dbReference type="ChEBI" id="CHEBI:456216"/>
        <dbReference type="EC" id="6.3.2.17"/>
    </reaction>
</comment>
<feature type="domain" description="Mur ligase C-terminal" evidence="22">
    <location>
        <begin position="296"/>
        <end position="419"/>
    </location>
</feature>
<dbReference type="Pfam" id="PF02875">
    <property type="entry name" value="Mur_ligase_C"/>
    <property type="match status" value="1"/>
</dbReference>
<evidence type="ECO:0000256" key="9">
    <source>
        <dbReference type="ARBA" id="ARBA00022723"/>
    </source>
</evidence>
<dbReference type="InterPro" id="IPR001645">
    <property type="entry name" value="Folylpolyglutamate_synth"/>
</dbReference>
<sequence length="438" mass="48605">MSIPDNPQQFTRLDEWLALLEQAHSIHKIELGLERAREVALRLDLLTPSAKVITVAGTNGKGSTVAAAESLAMSHKLSVGSYTSPHLIRFNERIKINGEDASDDLIVEAFKAVYEAKKEIQLTFFEFTTLIALWLFKQQAVELIVLEVGLGGRLDAVNIIDADICVVTSIGLDHTDWLGTDLKSIAGEKAGVGRAGKPMVITDSASEHLLLPHCERIGCIPWVAEKDFSIEMDRLYWRYQSSCVSLEFHELPLNNLYLPNLAAALTAFAFCYETLMGKSVSYAGIYKAFERLSVAGRFQVLSESPHIIVDVAHNPDSAKLLNSKLAELKASGTNRIVALCGMLKDKDSLQTLAQMKHVDQWHLIDLEGPRGKKSRELLQDLPQMSQNTAKCYESLGHFDRSCTEKSCLDSNDALVVFGSFVTVGLFVEYWQKEGFAWI</sequence>
<evidence type="ECO:0000256" key="13">
    <source>
        <dbReference type="ARBA" id="ARBA00022909"/>
    </source>
</evidence>
<dbReference type="EC" id="6.3.2.17" evidence="6"/>
<keyword evidence="8 21" id="KW-0436">Ligase</keyword>
<comment type="catalytic activity">
    <reaction evidence="18">
        <text>10-formyltetrahydrofolyl-(gamma-L-Glu)(n) + L-glutamate + ATP = 10-formyltetrahydrofolyl-(gamma-L-Glu)(n+1) + ADP + phosphate + H(+)</text>
        <dbReference type="Rhea" id="RHEA:51904"/>
        <dbReference type="Rhea" id="RHEA-COMP:13088"/>
        <dbReference type="Rhea" id="RHEA-COMP:14300"/>
        <dbReference type="ChEBI" id="CHEBI:15378"/>
        <dbReference type="ChEBI" id="CHEBI:29985"/>
        <dbReference type="ChEBI" id="CHEBI:30616"/>
        <dbReference type="ChEBI" id="CHEBI:43474"/>
        <dbReference type="ChEBI" id="CHEBI:134413"/>
        <dbReference type="ChEBI" id="CHEBI:456216"/>
        <dbReference type="EC" id="6.3.2.17"/>
    </reaction>
</comment>
<dbReference type="PANTHER" id="PTHR11136:SF0">
    <property type="entry name" value="DIHYDROFOLATE SYNTHETASE-RELATED"/>
    <property type="match status" value="1"/>
</dbReference>
<dbReference type="NCBIfam" id="TIGR01499">
    <property type="entry name" value="folC"/>
    <property type="match status" value="1"/>
</dbReference>
<evidence type="ECO:0000256" key="8">
    <source>
        <dbReference type="ARBA" id="ARBA00022598"/>
    </source>
</evidence>
<comment type="catalytic activity">
    <reaction evidence="20">
        <text>7,8-dihydropteroate + L-glutamate + ATP = 7,8-dihydrofolate + ADP + phosphate + H(+)</text>
        <dbReference type="Rhea" id="RHEA:23584"/>
        <dbReference type="ChEBI" id="CHEBI:15378"/>
        <dbReference type="ChEBI" id="CHEBI:17839"/>
        <dbReference type="ChEBI" id="CHEBI:29985"/>
        <dbReference type="ChEBI" id="CHEBI:30616"/>
        <dbReference type="ChEBI" id="CHEBI:43474"/>
        <dbReference type="ChEBI" id="CHEBI:57451"/>
        <dbReference type="ChEBI" id="CHEBI:456216"/>
        <dbReference type="EC" id="6.3.2.12"/>
    </reaction>
</comment>
<comment type="caution">
    <text evidence="23">The sequence shown here is derived from an EMBL/GenBank/DDBJ whole genome shotgun (WGS) entry which is preliminary data.</text>
</comment>
<dbReference type="Proteomes" id="UP001501011">
    <property type="component" value="Unassembled WGS sequence"/>
</dbReference>
<comment type="similarity">
    <text evidence="4 21">Belongs to the folylpolyglutamate synthase family.</text>
</comment>
<dbReference type="Gene3D" id="3.40.1190.10">
    <property type="entry name" value="Mur-like, catalytic domain"/>
    <property type="match status" value="1"/>
</dbReference>
<evidence type="ECO:0000256" key="2">
    <source>
        <dbReference type="ARBA" id="ARBA00004799"/>
    </source>
</evidence>
<comment type="pathway">
    <text evidence="3">Cofactor biosynthesis; tetrahydrofolylpolyglutamate biosynthesis.</text>
</comment>
<dbReference type="PANTHER" id="PTHR11136">
    <property type="entry name" value="FOLYLPOLYGLUTAMATE SYNTHASE-RELATED"/>
    <property type="match status" value="1"/>
</dbReference>
<keyword evidence="13" id="KW-0289">Folate biosynthesis</keyword>
<dbReference type="NCBIfam" id="NF008101">
    <property type="entry name" value="PRK10846.1"/>
    <property type="match status" value="1"/>
</dbReference>
<evidence type="ECO:0000256" key="12">
    <source>
        <dbReference type="ARBA" id="ARBA00022842"/>
    </source>
</evidence>
<organism evidence="23 24">
    <name type="scientific">Kangiella marina</name>
    <dbReference type="NCBI Taxonomy" id="1079178"/>
    <lineage>
        <taxon>Bacteria</taxon>
        <taxon>Pseudomonadati</taxon>
        <taxon>Pseudomonadota</taxon>
        <taxon>Gammaproteobacteria</taxon>
        <taxon>Kangiellales</taxon>
        <taxon>Kangiellaceae</taxon>
        <taxon>Kangiella</taxon>
    </lineage>
</organism>
<keyword evidence="12" id="KW-0460">Magnesium</keyword>
<reference evidence="24" key="1">
    <citation type="journal article" date="2019" name="Int. J. Syst. Evol. Microbiol.">
        <title>The Global Catalogue of Microorganisms (GCM) 10K type strain sequencing project: providing services to taxonomists for standard genome sequencing and annotation.</title>
        <authorList>
            <consortium name="The Broad Institute Genomics Platform"/>
            <consortium name="The Broad Institute Genome Sequencing Center for Infectious Disease"/>
            <person name="Wu L."/>
            <person name="Ma J."/>
        </authorList>
    </citation>
    <scope>NUCLEOTIDE SEQUENCE [LARGE SCALE GENOMIC DNA]</scope>
    <source>
        <strain evidence="24">JCM 17728</strain>
    </source>
</reference>
<evidence type="ECO:0000256" key="7">
    <source>
        <dbReference type="ARBA" id="ARBA00019357"/>
    </source>
</evidence>
<dbReference type="InterPro" id="IPR036565">
    <property type="entry name" value="Mur-like_cat_sf"/>
</dbReference>
<evidence type="ECO:0000256" key="4">
    <source>
        <dbReference type="ARBA" id="ARBA00008276"/>
    </source>
</evidence>
<evidence type="ECO:0000256" key="1">
    <source>
        <dbReference type="ARBA" id="ARBA00002714"/>
    </source>
</evidence>
<keyword evidence="11 21" id="KW-0067">ATP-binding</keyword>
<evidence type="ECO:0000256" key="16">
    <source>
        <dbReference type="ARBA" id="ARBA00032510"/>
    </source>
</evidence>
<evidence type="ECO:0000313" key="24">
    <source>
        <dbReference type="Proteomes" id="UP001501011"/>
    </source>
</evidence>
<proteinExistence type="inferred from homology"/>
<evidence type="ECO:0000259" key="22">
    <source>
        <dbReference type="Pfam" id="PF02875"/>
    </source>
</evidence>
<dbReference type="InterPro" id="IPR004101">
    <property type="entry name" value="Mur_ligase_C"/>
</dbReference>
<name>A0ABP8IBM7_9GAMM</name>
<keyword evidence="10 21" id="KW-0547">Nucleotide-binding</keyword>
<comment type="catalytic activity">
    <reaction evidence="17">
        <text>(6S)-5,6,7,8-tetrahydrofolyl-(gamma-L-Glu)(n) + L-glutamate + ATP = (6S)-5,6,7,8-tetrahydrofolyl-(gamma-L-Glu)(n+1) + ADP + phosphate + H(+)</text>
        <dbReference type="Rhea" id="RHEA:10580"/>
        <dbReference type="Rhea" id="RHEA-COMP:14738"/>
        <dbReference type="Rhea" id="RHEA-COMP:14740"/>
        <dbReference type="ChEBI" id="CHEBI:15378"/>
        <dbReference type="ChEBI" id="CHEBI:29985"/>
        <dbReference type="ChEBI" id="CHEBI:30616"/>
        <dbReference type="ChEBI" id="CHEBI:43474"/>
        <dbReference type="ChEBI" id="CHEBI:141005"/>
        <dbReference type="ChEBI" id="CHEBI:456216"/>
        <dbReference type="EC" id="6.3.2.17"/>
    </reaction>
</comment>
<dbReference type="EMBL" id="BAABFV010000001">
    <property type="protein sequence ID" value="GAA4355410.1"/>
    <property type="molecule type" value="Genomic_DNA"/>
</dbReference>
<evidence type="ECO:0000256" key="11">
    <source>
        <dbReference type="ARBA" id="ARBA00022840"/>
    </source>
</evidence>
<evidence type="ECO:0000256" key="19">
    <source>
        <dbReference type="ARBA" id="ARBA00049035"/>
    </source>
</evidence>
<evidence type="ECO:0000313" key="23">
    <source>
        <dbReference type="EMBL" id="GAA4355410.1"/>
    </source>
</evidence>
<keyword evidence="24" id="KW-1185">Reference proteome</keyword>
<dbReference type="Gene3D" id="3.90.190.20">
    <property type="entry name" value="Mur ligase, C-terminal domain"/>
    <property type="match status" value="1"/>
</dbReference>
<comment type="function">
    <text evidence="1">Functions in two distinct reactions of the de novo folate biosynthetic pathway. Catalyzes the addition of a glutamate residue to dihydropteroate (7,8-dihydropteroate or H2Pte) to form dihydrofolate (7,8-dihydrofolate monoglutamate or H2Pte-Glu). Also catalyzes successive additions of L-glutamate to tetrahydrofolate or 10-formyltetrahydrofolate or 5,10-methylenetetrahydrofolate, leading to folylpolyglutamate derivatives.</text>
</comment>
<protein>
    <recommendedName>
        <fullName evidence="7">Dihydrofolate synthase/folylpolyglutamate synthase</fullName>
        <ecNumber evidence="5">6.3.2.12</ecNumber>
        <ecNumber evidence="6">6.3.2.17</ecNumber>
    </recommendedName>
    <alternativeName>
        <fullName evidence="16">Folylpoly-gamma-glutamate synthetase-dihydrofolate synthetase</fullName>
    </alternativeName>
    <alternativeName>
        <fullName evidence="14">Folylpolyglutamate synthetase</fullName>
    </alternativeName>
    <alternativeName>
        <fullName evidence="15">Tetrahydrofolylpolyglutamate synthase</fullName>
    </alternativeName>
</protein>
<evidence type="ECO:0000256" key="3">
    <source>
        <dbReference type="ARBA" id="ARBA00005150"/>
    </source>
</evidence>
<dbReference type="SUPFAM" id="SSF53244">
    <property type="entry name" value="MurD-like peptide ligases, peptide-binding domain"/>
    <property type="match status" value="1"/>
</dbReference>
<comment type="pathway">
    <text evidence="2">Cofactor biosynthesis; tetrahydrofolate biosynthesis; 7,8-dihydrofolate from 2-amino-4-hydroxy-6-hydroxymethyl-7,8-dihydropteridine diphosphate and 4-aminobenzoate: step 2/2.</text>
</comment>
<evidence type="ECO:0000256" key="21">
    <source>
        <dbReference type="PIRNR" id="PIRNR001563"/>
    </source>
</evidence>
<evidence type="ECO:0000256" key="14">
    <source>
        <dbReference type="ARBA" id="ARBA00030048"/>
    </source>
</evidence>
<gene>
    <name evidence="23" type="primary">folC</name>
    <name evidence="23" type="ORF">GCM10023151_02430</name>
</gene>
<dbReference type="SUPFAM" id="SSF53623">
    <property type="entry name" value="MurD-like peptide ligases, catalytic domain"/>
    <property type="match status" value="1"/>
</dbReference>
<dbReference type="EC" id="6.3.2.12" evidence="5"/>
<evidence type="ECO:0000256" key="5">
    <source>
        <dbReference type="ARBA" id="ARBA00013023"/>
    </source>
</evidence>
<evidence type="ECO:0000256" key="17">
    <source>
        <dbReference type="ARBA" id="ARBA00047493"/>
    </source>
</evidence>
<accession>A0ABP8IBM7</accession>
<keyword evidence="9" id="KW-0479">Metal-binding</keyword>
<dbReference type="RefSeq" id="WP_345291383.1">
    <property type="nucleotide sequence ID" value="NZ_BAABFV010000001.1"/>
</dbReference>
<dbReference type="InterPro" id="IPR036615">
    <property type="entry name" value="Mur_ligase_C_dom_sf"/>
</dbReference>
<evidence type="ECO:0000256" key="10">
    <source>
        <dbReference type="ARBA" id="ARBA00022741"/>
    </source>
</evidence>
<evidence type="ECO:0000256" key="15">
    <source>
        <dbReference type="ARBA" id="ARBA00030592"/>
    </source>
</evidence>
<evidence type="ECO:0000256" key="20">
    <source>
        <dbReference type="ARBA" id="ARBA00049161"/>
    </source>
</evidence>
<dbReference type="PIRSF" id="PIRSF001563">
    <property type="entry name" value="Folylpolyglu_synth"/>
    <property type="match status" value="1"/>
</dbReference>
<evidence type="ECO:0000256" key="6">
    <source>
        <dbReference type="ARBA" id="ARBA00013025"/>
    </source>
</evidence>
<evidence type="ECO:0000256" key="18">
    <source>
        <dbReference type="ARBA" id="ARBA00047808"/>
    </source>
</evidence>